<sequence>MGSGASKPTSGNKRNDENTVDHVLTALDGCLTKEKPLIEVLRYLDFLHSLVGCKGKMTDVQKNDAVKLMKDMIQKYTDKNKEEIIALCVMTLTWLSPAQDFKGIITESVVELLAKKIKQMIDVETVVGFKIQPAELYNAIAYCSTCDDISKIVARSNILDLLHEVVVEKKEGGAEAETAILTLSLTAKNVNLVYDTVNRKVNTWRRLVQNRTKQSNNIQIKDFQVFISCANSIEGKAKEWLKN</sequence>
<dbReference type="AlphaFoldDB" id="H2Z831"/>
<dbReference type="Ensembl" id="ENSCSAVT00000013901.1">
    <property type="protein sequence ID" value="ENSCSAVP00000013743.1"/>
    <property type="gene ID" value="ENSCSAVG00000008060.1"/>
</dbReference>
<name>H2Z831_CIOSA</name>
<dbReference type="HOGENOM" id="CLU_099887_0_0_1"/>
<organism evidence="1 2">
    <name type="scientific">Ciona savignyi</name>
    <name type="common">Pacific transparent sea squirt</name>
    <dbReference type="NCBI Taxonomy" id="51511"/>
    <lineage>
        <taxon>Eukaryota</taxon>
        <taxon>Metazoa</taxon>
        <taxon>Chordata</taxon>
        <taxon>Tunicata</taxon>
        <taxon>Ascidiacea</taxon>
        <taxon>Phlebobranchia</taxon>
        <taxon>Cionidae</taxon>
        <taxon>Ciona</taxon>
    </lineage>
</organism>
<evidence type="ECO:0000313" key="2">
    <source>
        <dbReference type="Proteomes" id="UP000007875"/>
    </source>
</evidence>
<accession>H2Z831</accession>
<keyword evidence="2" id="KW-1185">Reference proteome</keyword>
<reference evidence="2" key="1">
    <citation type="submission" date="2003-08" db="EMBL/GenBank/DDBJ databases">
        <authorList>
            <person name="Birren B."/>
            <person name="Nusbaum C."/>
            <person name="Abebe A."/>
            <person name="Abouelleil A."/>
            <person name="Adekoya E."/>
            <person name="Ait-zahra M."/>
            <person name="Allen N."/>
            <person name="Allen T."/>
            <person name="An P."/>
            <person name="Anderson M."/>
            <person name="Anderson S."/>
            <person name="Arachchi H."/>
            <person name="Armbruster J."/>
            <person name="Bachantsang P."/>
            <person name="Baldwin J."/>
            <person name="Barry A."/>
            <person name="Bayul T."/>
            <person name="Blitshsteyn B."/>
            <person name="Bloom T."/>
            <person name="Blye J."/>
            <person name="Boguslavskiy L."/>
            <person name="Borowsky M."/>
            <person name="Boukhgalter B."/>
            <person name="Brunache A."/>
            <person name="Butler J."/>
            <person name="Calixte N."/>
            <person name="Calvo S."/>
            <person name="Camarata J."/>
            <person name="Campo K."/>
            <person name="Chang J."/>
            <person name="Cheshatsang Y."/>
            <person name="Citroen M."/>
            <person name="Collymore A."/>
            <person name="Considine T."/>
            <person name="Cook A."/>
            <person name="Cooke P."/>
            <person name="Corum B."/>
            <person name="Cuomo C."/>
            <person name="David R."/>
            <person name="Dawoe T."/>
            <person name="Degray S."/>
            <person name="Dodge S."/>
            <person name="Dooley K."/>
            <person name="Dorje P."/>
            <person name="Dorjee K."/>
            <person name="Dorris L."/>
            <person name="Duffey N."/>
            <person name="Dupes A."/>
            <person name="Elkins T."/>
            <person name="Engels R."/>
            <person name="Erickson J."/>
            <person name="Farina A."/>
            <person name="Faro S."/>
            <person name="Ferreira P."/>
            <person name="Fischer H."/>
            <person name="Fitzgerald M."/>
            <person name="Foley K."/>
            <person name="Gage D."/>
            <person name="Galagan J."/>
            <person name="Gearin G."/>
            <person name="Gnerre S."/>
            <person name="Gnirke A."/>
            <person name="Goyette A."/>
            <person name="Graham J."/>
            <person name="Grandbois E."/>
            <person name="Gyaltsen K."/>
            <person name="Hafez N."/>
            <person name="Hagopian D."/>
            <person name="Hagos B."/>
            <person name="Hall J."/>
            <person name="Hatcher B."/>
            <person name="Heller A."/>
            <person name="Higgins H."/>
            <person name="Honan T."/>
            <person name="Horn A."/>
            <person name="Houde N."/>
            <person name="Hughes L."/>
            <person name="Hulme W."/>
            <person name="Husby E."/>
            <person name="Iliev I."/>
            <person name="Jaffe D."/>
            <person name="Jones C."/>
            <person name="Kamal M."/>
            <person name="Kamat A."/>
            <person name="Kamvysselis M."/>
            <person name="Karlsson E."/>
            <person name="Kells C."/>
            <person name="Kieu A."/>
            <person name="Kisner P."/>
            <person name="Kodira C."/>
            <person name="Kulbokas E."/>
            <person name="Labutti K."/>
            <person name="Lama D."/>
            <person name="Landers T."/>
            <person name="Leger J."/>
            <person name="Levine S."/>
            <person name="Lewis D."/>
            <person name="Lewis T."/>
            <person name="Lindblad-toh K."/>
            <person name="Liu X."/>
            <person name="Lokyitsang T."/>
            <person name="Lokyitsang Y."/>
            <person name="Lucien O."/>
            <person name="Lui A."/>
            <person name="Ma L.J."/>
            <person name="Mabbitt R."/>
            <person name="Macdonald J."/>
            <person name="Maclean C."/>
            <person name="Major J."/>
            <person name="Manning J."/>
            <person name="Marabella R."/>
            <person name="Maru K."/>
            <person name="Matthews C."/>
            <person name="Mauceli E."/>
            <person name="Mccarthy M."/>
            <person name="Mcdonough S."/>
            <person name="Mcghee T."/>
            <person name="Meldrim J."/>
            <person name="Meneus L."/>
            <person name="Mesirov J."/>
            <person name="Mihalev A."/>
            <person name="Mihova T."/>
            <person name="Mikkelsen T."/>
            <person name="Mlenga V."/>
            <person name="Moru K."/>
            <person name="Mozes J."/>
            <person name="Mulrain L."/>
            <person name="Munson G."/>
            <person name="Naylor J."/>
            <person name="Newes C."/>
            <person name="Nguyen C."/>
            <person name="Nguyen N."/>
            <person name="Nguyen T."/>
            <person name="Nicol R."/>
            <person name="Nielsen C."/>
            <person name="Nizzari M."/>
            <person name="Norbu C."/>
            <person name="Norbu N."/>
            <person name="O'donnell P."/>
            <person name="Okoawo O."/>
            <person name="O'leary S."/>
            <person name="Omotosho B."/>
            <person name="O'neill K."/>
            <person name="Osman S."/>
            <person name="Parker S."/>
            <person name="Perrin D."/>
            <person name="Phunkhang P."/>
            <person name="Piqani B."/>
            <person name="Purcell S."/>
            <person name="Rachupka T."/>
            <person name="Ramasamy U."/>
            <person name="Rameau R."/>
            <person name="Ray V."/>
            <person name="Raymond C."/>
            <person name="Retta R."/>
            <person name="Richardson S."/>
            <person name="Rise C."/>
            <person name="Rodriguez J."/>
            <person name="Rogers J."/>
            <person name="Rogov P."/>
            <person name="Rutman M."/>
            <person name="Schupbach R."/>
            <person name="Seaman C."/>
            <person name="Settipalli S."/>
            <person name="Sharpe T."/>
            <person name="Sheridan J."/>
            <person name="Sherpa N."/>
            <person name="Shi J."/>
            <person name="Smirnov S."/>
            <person name="Smith C."/>
            <person name="Sougnez C."/>
            <person name="Spencer B."/>
            <person name="Stalker J."/>
            <person name="Stange-thomann N."/>
            <person name="Stavropoulos S."/>
            <person name="Stetson K."/>
            <person name="Stone C."/>
            <person name="Stone S."/>
            <person name="Stubbs M."/>
            <person name="Talamas J."/>
            <person name="Tchuinga P."/>
            <person name="Tenzing P."/>
            <person name="Tesfaye S."/>
            <person name="Theodore J."/>
            <person name="Thoulutsang Y."/>
            <person name="Topham K."/>
            <person name="Towey S."/>
            <person name="Tsamla T."/>
            <person name="Tsomo N."/>
            <person name="Vallee D."/>
            <person name="Vassiliev H."/>
            <person name="Venkataraman V."/>
            <person name="Vinson J."/>
            <person name="Vo A."/>
            <person name="Wade C."/>
            <person name="Wang S."/>
            <person name="Wangchuk T."/>
            <person name="Wangdi T."/>
            <person name="Whittaker C."/>
            <person name="Wilkinson J."/>
            <person name="Wu Y."/>
            <person name="Wyman D."/>
            <person name="Yadav S."/>
            <person name="Yang S."/>
            <person name="Yang X."/>
            <person name="Yeager S."/>
            <person name="Yee E."/>
            <person name="Young G."/>
            <person name="Zainoun J."/>
            <person name="Zembeck L."/>
            <person name="Zimmer A."/>
            <person name="Zody M."/>
            <person name="Lander E."/>
        </authorList>
    </citation>
    <scope>NUCLEOTIDE SEQUENCE [LARGE SCALE GENOMIC DNA]</scope>
</reference>
<proteinExistence type="predicted"/>
<protein>
    <submittedName>
        <fullName evidence="1">Uncharacterized protein</fullName>
    </submittedName>
</protein>
<dbReference type="InParanoid" id="H2Z831"/>
<dbReference type="Proteomes" id="UP000007875">
    <property type="component" value="Unassembled WGS sequence"/>
</dbReference>
<evidence type="ECO:0000313" key="1">
    <source>
        <dbReference type="Ensembl" id="ENSCSAVP00000013743.1"/>
    </source>
</evidence>
<dbReference type="GeneTree" id="ENSGT00390000006316"/>
<reference evidence="1" key="2">
    <citation type="submission" date="2025-08" db="UniProtKB">
        <authorList>
            <consortium name="Ensembl"/>
        </authorList>
    </citation>
    <scope>IDENTIFICATION</scope>
</reference>
<reference evidence="1" key="3">
    <citation type="submission" date="2025-09" db="UniProtKB">
        <authorList>
            <consortium name="Ensembl"/>
        </authorList>
    </citation>
    <scope>IDENTIFICATION</scope>
</reference>